<dbReference type="OrthoDB" id="880927at2"/>
<reference evidence="1 2" key="1">
    <citation type="submission" date="2014-11" db="EMBL/GenBank/DDBJ databases">
        <title>Genome sequence of Flavihumibacter solisilvae 3-3.</title>
        <authorList>
            <person name="Zhou G."/>
            <person name="Li M."/>
            <person name="Wang G."/>
        </authorList>
    </citation>
    <scope>NUCLEOTIDE SEQUENCE [LARGE SCALE GENOMIC DNA]</scope>
    <source>
        <strain evidence="1 2">3-3</strain>
    </source>
</reference>
<organism evidence="1 2">
    <name type="scientific">Flavihumibacter solisilvae</name>
    <dbReference type="NCBI Taxonomy" id="1349421"/>
    <lineage>
        <taxon>Bacteria</taxon>
        <taxon>Pseudomonadati</taxon>
        <taxon>Bacteroidota</taxon>
        <taxon>Chitinophagia</taxon>
        <taxon>Chitinophagales</taxon>
        <taxon>Chitinophagaceae</taxon>
        <taxon>Flavihumibacter</taxon>
    </lineage>
</organism>
<dbReference type="RefSeq" id="WP_039144258.1">
    <property type="nucleotide sequence ID" value="NZ_JSVC01000040.1"/>
</dbReference>
<protein>
    <submittedName>
        <fullName evidence="1">Uncharacterized protein</fullName>
    </submittedName>
</protein>
<keyword evidence="2" id="KW-1185">Reference proteome</keyword>
<dbReference type="Proteomes" id="UP000031408">
    <property type="component" value="Unassembled WGS sequence"/>
</dbReference>
<dbReference type="EMBL" id="JSVC01000040">
    <property type="protein sequence ID" value="KIC91316.1"/>
    <property type="molecule type" value="Genomic_DNA"/>
</dbReference>
<accession>A0A0C1KVD2</accession>
<dbReference type="STRING" id="1349421.OI18_22365"/>
<comment type="caution">
    <text evidence="1">The sequence shown here is derived from an EMBL/GenBank/DDBJ whole genome shotgun (WGS) entry which is preliminary data.</text>
</comment>
<dbReference type="AlphaFoldDB" id="A0A0C1KVD2"/>
<evidence type="ECO:0000313" key="2">
    <source>
        <dbReference type="Proteomes" id="UP000031408"/>
    </source>
</evidence>
<evidence type="ECO:0000313" key="1">
    <source>
        <dbReference type="EMBL" id="KIC91316.1"/>
    </source>
</evidence>
<sequence length="191" mass="21448">MATSSINLLTHGYQGKVGDQFVFRNKAGKSIMAAKPKPRRKAKTVDSELTQEAIQENFKNGTIYAKRAMVDEELKPLYEAARRPNQTPYHIAFMDWMKAPKVKDLRLDDYDGQPGQKIVVRATDNFKIKAVKFILRSPDGTKLEEGEAVLNQNGVDWTYTAQVQNPSVPGTILKVIALDLPENQTSLEKVL</sequence>
<gene>
    <name evidence="1" type="ORF">OI18_22365</name>
</gene>
<name>A0A0C1KVD2_9BACT</name>
<proteinExistence type="predicted"/>